<evidence type="ECO:0000313" key="2">
    <source>
        <dbReference type="Proteomes" id="UP000309061"/>
    </source>
</evidence>
<dbReference type="RefSeq" id="WP_136498205.1">
    <property type="nucleotide sequence ID" value="NZ_CP046053.1"/>
</dbReference>
<dbReference type="OrthoDB" id="26212at2"/>
<dbReference type="Proteomes" id="UP000309061">
    <property type="component" value="Plasmid unnamed1"/>
</dbReference>
<dbReference type="GO" id="GO:0003677">
    <property type="term" value="F:DNA binding"/>
    <property type="evidence" value="ECO:0007669"/>
    <property type="project" value="UniProtKB-KW"/>
</dbReference>
<evidence type="ECO:0000313" key="1">
    <source>
        <dbReference type="EMBL" id="QGM48267.1"/>
    </source>
</evidence>
<protein>
    <submittedName>
        <fullName evidence="1">DNA-binding protein</fullName>
    </submittedName>
</protein>
<geneLocation type="plasmid" evidence="1">
    <name>unnamed1</name>
</geneLocation>
<keyword evidence="2" id="KW-1185">Reference proteome</keyword>
<reference evidence="1 2" key="1">
    <citation type="submission" date="2019-11" db="EMBL/GenBank/DDBJ databases">
        <title>The genome sequence of Methylocystis heyeri.</title>
        <authorList>
            <person name="Oshkin I.Y."/>
            <person name="Miroshnikov K."/>
            <person name="Dedysh S.N."/>
        </authorList>
    </citation>
    <scope>NUCLEOTIDE SEQUENCE [LARGE SCALE GENOMIC DNA]</scope>
    <source>
        <strain evidence="1 2">H2</strain>
        <plasmid evidence="1 2">unnamed1</plasmid>
    </source>
</reference>
<dbReference type="AlphaFoldDB" id="A0A6B8KKU9"/>
<proteinExistence type="predicted"/>
<sequence>MTTQVLQFVELSHAARKEAGRLGKLAKGDQVEVRVKRRSGSDQTLSLPPDAAALIEALLGHLLDGDRVAVLTEEQELSPNDAASILGVSRPLVVHRMDVGDLPFRYVGKHRRATLRDVLELKAKIDAQSAVMKALADDAEELQQLYGV</sequence>
<dbReference type="EMBL" id="CP046053">
    <property type="protein sequence ID" value="QGM48267.1"/>
    <property type="molecule type" value="Genomic_DNA"/>
</dbReference>
<dbReference type="KEGG" id="mhey:H2LOC_021005"/>
<name>A0A6B8KKU9_9HYPH</name>
<keyword evidence="1" id="KW-0238">DNA-binding</keyword>
<organism evidence="1 2">
    <name type="scientific">Methylocystis heyeri</name>
    <dbReference type="NCBI Taxonomy" id="391905"/>
    <lineage>
        <taxon>Bacteria</taxon>
        <taxon>Pseudomonadati</taxon>
        <taxon>Pseudomonadota</taxon>
        <taxon>Alphaproteobacteria</taxon>
        <taxon>Hyphomicrobiales</taxon>
        <taxon>Methylocystaceae</taxon>
        <taxon>Methylocystis</taxon>
    </lineage>
</organism>
<accession>A0A6B8KKU9</accession>
<gene>
    <name evidence="1" type="ORF">H2LOC_021005</name>
</gene>
<keyword evidence="1" id="KW-0614">Plasmid</keyword>